<proteinExistence type="inferred from homology"/>
<dbReference type="PANTHER" id="PTHR11240">
    <property type="entry name" value="RIBONUCLEASE T2"/>
    <property type="match status" value="1"/>
</dbReference>
<dbReference type="PANTHER" id="PTHR11240:SF22">
    <property type="entry name" value="RIBONUCLEASE T2"/>
    <property type="match status" value="1"/>
</dbReference>
<dbReference type="GO" id="GO:0003723">
    <property type="term" value="F:RNA binding"/>
    <property type="evidence" value="ECO:0007669"/>
    <property type="project" value="InterPro"/>
</dbReference>
<dbReference type="Pfam" id="PF00445">
    <property type="entry name" value="Ribonuclease_T2"/>
    <property type="match status" value="1"/>
</dbReference>
<evidence type="ECO:0000313" key="3">
    <source>
        <dbReference type="EMBL" id="KPM07055.1"/>
    </source>
</evidence>
<organism evidence="3 4">
    <name type="scientific">Sarcoptes scabiei</name>
    <name type="common">Itch mite</name>
    <name type="synonym">Acarus scabiei</name>
    <dbReference type="NCBI Taxonomy" id="52283"/>
    <lineage>
        <taxon>Eukaryota</taxon>
        <taxon>Metazoa</taxon>
        <taxon>Ecdysozoa</taxon>
        <taxon>Arthropoda</taxon>
        <taxon>Chelicerata</taxon>
        <taxon>Arachnida</taxon>
        <taxon>Acari</taxon>
        <taxon>Acariformes</taxon>
        <taxon>Sarcoptiformes</taxon>
        <taxon>Astigmata</taxon>
        <taxon>Psoroptidia</taxon>
        <taxon>Sarcoptoidea</taxon>
        <taxon>Sarcoptidae</taxon>
        <taxon>Sarcoptinae</taxon>
        <taxon>Sarcoptes</taxon>
    </lineage>
</organism>
<reference evidence="3 4" key="1">
    <citation type="journal article" date="2015" name="Parasit. Vectors">
        <title>Draft genome of the scabies mite.</title>
        <authorList>
            <person name="Rider S.D.Jr."/>
            <person name="Morgan M.S."/>
            <person name="Arlian L.G."/>
        </authorList>
    </citation>
    <scope>NUCLEOTIDE SEQUENCE [LARGE SCALE GENOMIC DNA]</scope>
    <source>
        <strain evidence="3">Arlian Lab</strain>
    </source>
</reference>
<dbReference type="InterPro" id="IPR036430">
    <property type="entry name" value="RNase_T2-like_sf"/>
</dbReference>
<dbReference type="InterPro" id="IPR033130">
    <property type="entry name" value="RNase_T2_His_AS_2"/>
</dbReference>
<dbReference type="GO" id="GO:0033897">
    <property type="term" value="F:ribonuclease T2 activity"/>
    <property type="evidence" value="ECO:0007669"/>
    <property type="project" value="InterPro"/>
</dbReference>
<comment type="similarity">
    <text evidence="1 2">Belongs to the RNase T2 family.</text>
</comment>
<dbReference type="PROSITE" id="PS00530">
    <property type="entry name" value="RNASE_T2_1"/>
    <property type="match status" value="1"/>
</dbReference>
<dbReference type="GO" id="GO:0005576">
    <property type="term" value="C:extracellular region"/>
    <property type="evidence" value="ECO:0007669"/>
    <property type="project" value="TreeGrafter"/>
</dbReference>
<dbReference type="AlphaFoldDB" id="A0A132A8W4"/>
<gene>
    <name evidence="3" type="ORF">QR98_0055370</name>
</gene>
<dbReference type="GO" id="GO:0006401">
    <property type="term" value="P:RNA catabolic process"/>
    <property type="evidence" value="ECO:0007669"/>
    <property type="project" value="TreeGrafter"/>
</dbReference>
<name>A0A132A8W4_SARSC</name>
<dbReference type="InterPro" id="IPR001568">
    <property type="entry name" value="RNase_T2-like"/>
</dbReference>
<dbReference type="EMBL" id="JXLN01011277">
    <property type="protein sequence ID" value="KPM07055.1"/>
    <property type="molecule type" value="Genomic_DNA"/>
</dbReference>
<comment type="caution">
    <text evidence="3">The sequence shown here is derived from an EMBL/GenBank/DDBJ whole genome shotgun (WGS) entry which is preliminary data.</text>
</comment>
<evidence type="ECO:0000256" key="2">
    <source>
        <dbReference type="RuleBase" id="RU004328"/>
    </source>
</evidence>
<dbReference type="OrthoDB" id="6512877at2759"/>
<dbReference type="PROSITE" id="PS00531">
    <property type="entry name" value="RNASE_T2_2"/>
    <property type="match status" value="1"/>
</dbReference>
<dbReference type="VEuPathDB" id="VectorBase:SSCA001968"/>
<dbReference type="SUPFAM" id="SSF55895">
    <property type="entry name" value="Ribonuclease Rh-like"/>
    <property type="match status" value="1"/>
</dbReference>
<dbReference type="Gene3D" id="3.90.730.10">
    <property type="entry name" value="Ribonuclease T2-like"/>
    <property type="match status" value="1"/>
</dbReference>
<sequence length="198" mass="23823">MLFVRRWPPTVCYHPESCIKEKNNFDQWVIHGLWPENSDNTYDSFCTKEKLDLNNLTPIKDRLKKIWPNLLARKTPESLWIHEWDKHGTCTQMHQLDYFNKTLNLYYEYNVDQSLRNANIIPNESHQYSHEQFKKALLLANSNLTMDNYVLNCKRIDSNYYIDEIWLCVSYEHPDLLLNHCTVESTCPEKFYYTGFQQ</sequence>
<accession>A0A132A8W4</accession>
<evidence type="ECO:0000313" key="4">
    <source>
        <dbReference type="Proteomes" id="UP000616769"/>
    </source>
</evidence>
<evidence type="ECO:0000256" key="1">
    <source>
        <dbReference type="ARBA" id="ARBA00007469"/>
    </source>
</evidence>
<protein>
    <submittedName>
        <fullName evidence="3">Ribonuclease DdI-like protein</fullName>
    </submittedName>
</protein>
<dbReference type="InterPro" id="IPR018188">
    <property type="entry name" value="RNase_T2_His_AS_1"/>
</dbReference>
<dbReference type="Proteomes" id="UP000616769">
    <property type="component" value="Unassembled WGS sequence"/>
</dbReference>